<accession>F0BJC4</accession>
<reference evidence="1 2" key="1">
    <citation type="journal article" date="2011" name="BMC Genomics">
        <title>Comparative genomics reveals diversity among xanthomonads infecting tomato and pepper.</title>
        <authorList>
            <person name="Potnis N."/>
            <person name="Krasileva K."/>
            <person name="Chow V."/>
            <person name="Almeida N.F."/>
            <person name="Patil P.B."/>
            <person name="Ryan R.P."/>
            <person name="Sharlach M."/>
            <person name="Behlau F."/>
            <person name="Dow J.M."/>
            <person name="Momol M.T."/>
            <person name="White F.F."/>
            <person name="Preston J.F."/>
            <person name="Vinatzer B.A."/>
            <person name="Koebnik R."/>
            <person name="Setubal J.C."/>
            <person name="Norman D.J."/>
            <person name="Staskawicz B.J."/>
            <person name="Jones J.B."/>
        </authorList>
    </citation>
    <scope>NUCLEOTIDE SEQUENCE [LARGE SCALE GENOMIC DNA]</scope>
    <source>
        <strain evidence="1 2">ATCC 35937</strain>
    </source>
</reference>
<feature type="non-terminal residue" evidence="1">
    <location>
        <position position="87"/>
    </location>
</feature>
<gene>
    <name evidence="1" type="ORF">XVE_4384</name>
</gene>
<dbReference type="Proteomes" id="UP000003299">
    <property type="component" value="Unassembled WGS sequence"/>
</dbReference>
<evidence type="ECO:0000313" key="2">
    <source>
        <dbReference type="Proteomes" id="UP000003299"/>
    </source>
</evidence>
<organism evidence="1 2">
    <name type="scientific">Xanthomonas vesicatoria ATCC 35937</name>
    <dbReference type="NCBI Taxonomy" id="925775"/>
    <lineage>
        <taxon>Bacteria</taxon>
        <taxon>Pseudomonadati</taxon>
        <taxon>Pseudomonadota</taxon>
        <taxon>Gammaproteobacteria</taxon>
        <taxon>Lysobacterales</taxon>
        <taxon>Lysobacteraceae</taxon>
        <taxon>Xanthomonas</taxon>
    </lineage>
</organism>
<comment type="caution">
    <text evidence="1">The sequence shown here is derived from an EMBL/GenBank/DDBJ whole genome shotgun (WGS) entry which is preliminary data.</text>
</comment>
<sequence length="87" mass="8470">MVVSWSVLGGGGQQRSGGAVGVGLFGQCDRFACQLVGAEQAACTSGGQLAQLLGFAAQARCMHPTSALMAAVIGDQGAHVVGGGHAA</sequence>
<name>F0BJC4_9XANT</name>
<dbReference type="EMBL" id="AEQV01000213">
    <property type="protein sequence ID" value="EGD07425.1"/>
    <property type="molecule type" value="Genomic_DNA"/>
</dbReference>
<protein>
    <submittedName>
        <fullName evidence="1">Uncharacterized protein</fullName>
    </submittedName>
</protein>
<proteinExistence type="predicted"/>
<evidence type="ECO:0000313" key="1">
    <source>
        <dbReference type="EMBL" id="EGD07425.1"/>
    </source>
</evidence>
<dbReference type="AlphaFoldDB" id="F0BJC4"/>